<gene>
    <name evidence="2" type="ORF">BP01DRAFT_353423</name>
</gene>
<keyword evidence="1" id="KW-0472">Membrane</keyword>
<evidence type="ECO:0000313" key="2">
    <source>
        <dbReference type="EMBL" id="PYH49098.1"/>
    </source>
</evidence>
<keyword evidence="3" id="KW-1185">Reference proteome</keyword>
<organism evidence="2 3">
    <name type="scientific">Aspergillus saccharolyticus JOP 1030-1</name>
    <dbReference type="NCBI Taxonomy" id="1450539"/>
    <lineage>
        <taxon>Eukaryota</taxon>
        <taxon>Fungi</taxon>
        <taxon>Dikarya</taxon>
        <taxon>Ascomycota</taxon>
        <taxon>Pezizomycotina</taxon>
        <taxon>Eurotiomycetes</taxon>
        <taxon>Eurotiomycetidae</taxon>
        <taxon>Eurotiales</taxon>
        <taxon>Aspergillaceae</taxon>
        <taxon>Aspergillus</taxon>
        <taxon>Aspergillus subgen. Circumdati</taxon>
    </lineage>
</organism>
<dbReference type="EMBL" id="KZ821220">
    <property type="protein sequence ID" value="PYH49098.1"/>
    <property type="molecule type" value="Genomic_DNA"/>
</dbReference>
<evidence type="ECO:0000313" key="3">
    <source>
        <dbReference type="Proteomes" id="UP000248349"/>
    </source>
</evidence>
<dbReference type="Proteomes" id="UP000248349">
    <property type="component" value="Unassembled WGS sequence"/>
</dbReference>
<feature type="transmembrane region" description="Helical" evidence="1">
    <location>
        <begin position="52"/>
        <end position="71"/>
    </location>
</feature>
<name>A0A319ABR2_9EURO</name>
<proteinExistence type="predicted"/>
<dbReference type="AlphaFoldDB" id="A0A319ABR2"/>
<evidence type="ECO:0000256" key="1">
    <source>
        <dbReference type="SAM" id="Phobius"/>
    </source>
</evidence>
<feature type="transmembrane region" description="Helical" evidence="1">
    <location>
        <begin position="21"/>
        <end position="40"/>
    </location>
</feature>
<dbReference type="RefSeq" id="XP_025435080.1">
    <property type="nucleotide sequence ID" value="XM_025574180.1"/>
</dbReference>
<keyword evidence="1" id="KW-1133">Transmembrane helix</keyword>
<reference evidence="2 3" key="1">
    <citation type="submission" date="2016-12" db="EMBL/GenBank/DDBJ databases">
        <title>The genomes of Aspergillus section Nigri reveals drivers in fungal speciation.</title>
        <authorList>
            <consortium name="DOE Joint Genome Institute"/>
            <person name="Vesth T.C."/>
            <person name="Nybo J."/>
            <person name="Theobald S."/>
            <person name="Brandl J."/>
            <person name="Frisvad J.C."/>
            <person name="Nielsen K.F."/>
            <person name="Lyhne E.K."/>
            <person name="Kogle M.E."/>
            <person name="Kuo A."/>
            <person name="Riley R."/>
            <person name="Clum A."/>
            <person name="Nolan M."/>
            <person name="Lipzen A."/>
            <person name="Salamov A."/>
            <person name="Henrissat B."/>
            <person name="Wiebenga A."/>
            <person name="De Vries R.P."/>
            <person name="Grigoriev I.V."/>
            <person name="Mortensen U.H."/>
            <person name="Andersen M.R."/>
            <person name="Baker S.E."/>
        </authorList>
    </citation>
    <scope>NUCLEOTIDE SEQUENCE [LARGE SCALE GENOMIC DNA]</scope>
    <source>
        <strain evidence="2 3">JOP 1030-1</strain>
    </source>
</reference>
<dbReference type="GeneID" id="37075408"/>
<sequence>MALVKLRPRTFEFGIGVQNHAAVNWDALIGLSLFYFLPGLPSSELWLLDKLGLRLLLGTVIVGILVHYTVLEYASHPPKLTE</sequence>
<keyword evidence="1" id="KW-0812">Transmembrane</keyword>
<protein>
    <submittedName>
        <fullName evidence="2">Uncharacterized protein</fullName>
    </submittedName>
</protein>
<accession>A0A319ABR2</accession>